<dbReference type="Gene3D" id="2.60.120.200">
    <property type="match status" value="1"/>
</dbReference>
<dbReference type="PANTHER" id="PTHR35889:SF3">
    <property type="entry name" value="F-BOX DOMAIN-CONTAINING PROTEIN"/>
    <property type="match status" value="1"/>
</dbReference>
<dbReference type="Pfam" id="PF07635">
    <property type="entry name" value="PSCyt1"/>
    <property type="match status" value="1"/>
</dbReference>
<evidence type="ECO:0000256" key="2">
    <source>
        <dbReference type="ARBA" id="ARBA00022723"/>
    </source>
</evidence>
<evidence type="ECO:0000313" key="7">
    <source>
        <dbReference type="EMBL" id="QWG06901.1"/>
    </source>
</evidence>
<dbReference type="Pfam" id="PF07587">
    <property type="entry name" value="PSD1"/>
    <property type="match status" value="1"/>
</dbReference>
<dbReference type="InterPro" id="IPR036909">
    <property type="entry name" value="Cyt_c-like_dom_sf"/>
</dbReference>
<dbReference type="PANTHER" id="PTHR35889">
    <property type="entry name" value="CYCLOINULO-OLIGOSACCHARIDE FRUCTANOTRANSFERASE-RELATED"/>
    <property type="match status" value="1"/>
</dbReference>
<accession>A0ABX8GTL5</accession>
<dbReference type="Pfam" id="PF13385">
    <property type="entry name" value="Laminin_G_3"/>
    <property type="match status" value="1"/>
</dbReference>
<keyword evidence="8" id="KW-1185">Reference proteome</keyword>
<dbReference type="InterPro" id="IPR009056">
    <property type="entry name" value="Cyt_c-like_dom"/>
</dbReference>
<name>A0ABX8GTL5_9BACT</name>
<evidence type="ECO:0000259" key="6">
    <source>
        <dbReference type="PROSITE" id="PS51007"/>
    </source>
</evidence>
<dbReference type="InterPro" id="IPR013320">
    <property type="entry name" value="ConA-like_dom_sf"/>
</dbReference>
<dbReference type="RefSeq" id="WP_144074303.1">
    <property type="nucleotide sequence ID" value="NZ_CP076128.1"/>
</dbReference>
<proteinExistence type="predicted"/>
<dbReference type="Proteomes" id="UP000682802">
    <property type="component" value="Chromosome 1"/>
</dbReference>
<protein>
    <submittedName>
        <fullName evidence="7">DUF1553 domain-containing protein</fullName>
    </submittedName>
</protein>
<evidence type="ECO:0000313" key="8">
    <source>
        <dbReference type="Proteomes" id="UP000682802"/>
    </source>
</evidence>
<dbReference type="InterPro" id="IPR011444">
    <property type="entry name" value="DUF1549"/>
</dbReference>
<evidence type="ECO:0000256" key="1">
    <source>
        <dbReference type="ARBA" id="ARBA00022617"/>
    </source>
</evidence>
<gene>
    <name evidence="7" type="ORF">KM029_16565</name>
</gene>
<keyword evidence="2 4" id="KW-0479">Metal-binding</keyword>
<reference evidence="7 8" key="1">
    <citation type="submission" date="2021-05" db="EMBL/GenBank/DDBJ databases">
        <title>Comparative genomic studies on the polysaccharide-degrading batcterial strains of the Flammeovirga genus.</title>
        <authorList>
            <person name="Zewei F."/>
            <person name="Zheng Z."/>
            <person name="Yu L."/>
            <person name="Ruyue G."/>
            <person name="Yanhong M."/>
            <person name="Yuanyuan C."/>
            <person name="Jingyan G."/>
            <person name="Wenjun H."/>
        </authorList>
    </citation>
    <scope>NUCLEOTIDE SEQUENCE [LARGE SCALE GENOMIC DNA]</scope>
    <source>
        <strain evidence="7 8">YS10</strain>
    </source>
</reference>
<dbReference type="Pfam" id="PF07583">
    <property type="entry name" value="PSCyt2"/>
    <property type="match status" value="1"/>
</dbReference>
<dbReference type="EMBL" id="CP076128">
    <property type="protein sequence ID" value="QWG06901.1"/>
    <property type="molecule type" value="Genomic_DNA"/>
</dbReference>
<evidence type="ECO:0000256" key="5">
    <source>
        <dbReference type="SAM" id="SignalP"/>
    </source>
</evidence>
<dbReference type="SUPFAM" id="SSF49899">
    <property type="entry name" value="Concanavalin A-like lectins/glucanases"/>
    <property type="match status" value="1"/>
</dbReference>
<keyword evidence="3 4" id="KW-0408">Iron</keyword>
<dbReference type="PROSITE" id="PS51257">
    <property type="entry name" value="PROKAR_LIPOPROTEIN"/>
    <property type="match status" value="1"/>
</dbReference>
<keyword evidence="5" id="KW-0732">Signal</keyword>
<dbReference type="SUPFAM" id="SSF46626">
    <property type="entry name" value="Cytochrome c"/>
    <property type="match status" value="1"/>
</dbReference>
<feature type="domain" description="Cytochrome c" evidence="6">
    <location>
        <begin position="27"/>
        <end position="138"/>
    </location>
</feature>
<dbReference type="InterPro" id="IPR022655">
    <property type="entry name" value="DUF1553"/>
</dbReference>
<keyword evidence="1 4" id="KW-0349">Heme</keyword>
<organism evidence="7 8">
    <name type="scientific">Flammeovirga kamogawensis</name>
    <dbReference type="NCBI Taxonomy" id="373891"/>
    <lineage>
        <taxon>Bacteria</taxon>
        <taxon>Pseudomonadati</taxon>
        <taxon>Bacteroidota</taxon>
        <taxon>Cytophagia</taxon>
        <taxon>Cytophagales</taxon>
        <taxon>Flammeovirgaceae</taxon>
        <taxon>Flammeovirga</taxon>
    </lineage>
</organism>
<dbReference type="InterPro" id="IPR011429">
    <property type="entry name" value="Cyt_c_Planctomycete-type"/>
</dbReference>
<feature type="signal peptide" evidence="5">
    <location>
        <begin position="1"/>
        <end position="22"/>
    </location>
</feature>
<dbReference type="PROSITE" id="PS51007">
    <property type="entry name" value="CYTC"/>
    <property type="match status" value="1"/>
</dbReference>
<evidence type="ECO:0000256" key="4">
    <source>
        <dbReference type="PROSITE-ProRule" id="PRU00433"/>
    </source>
</evidence>
<sequence length="1080" mass="123337">MNIHLKYNCCILLLLCSLFSCQVDMPQDVANAYEQLPEELNFNTDIKPILSDKCFACHGPDKGKILGGLQLHDPSIAYKELSESPGKYAIVPGNVVASEIYHRILSDNPEMVMPTPDFNLTLSPKEKATLIKWIEEGAEYQPHWAFMPIAKQNLPDVENEEKINNEIDNFIVARLEQEGLSPSPEAKKELLLRRVALDLTGLPPTVKEIEAFKKDNSEDAYEKQVERLLASPHYGEKMASDWLDLARFADTHGYQADRARDMSPWRDWVINAFNTNKPYDQFVTEQLAGDLMEKPTREQRMATAFNRLHPQNMEGGIVDEEFRVEYVADRASVVGQGVMGLTFACARCHDHKYDPISQKNFYELYSFFNNVNETGQISWDPSDMPVPNMLLPTEEQEQKIDFIKKSIDQTLAKKEDVIKKEKKTIAEWMANNEYQKISLSAYKKGKVAHFNLDNHLTNSIRNGIGKMDRQFSSKEIPHYTKGKKGNGLLMDGDAWLDLKPIGTYKRSDPFSIGLWVNIPEKLKEGVIFHKNKGYRLHSLKGYHLYLIDNKLEIVMAHTWPENAIIKRSIIKIPKEKWTHLVMTYDGSSKAKGIQLYMDGQLVQMTTEKDNLYKEIIFNNYEDVIYSKAIEPGLKIGGRWRGLGIKNAKIDDIGVYSRELTALEVMEWASPKTARKLLRTNNEVLSTTQKNVLTAHYLSQLSPAYKEVASTLNKEQKQLSLAMEDVQQMMVMQEMDTLRQAFILKRGQYDAHGDSVFPNTPEFLPPFPKEFPKNRLGLAKWLMSDEHPLTARVAVNRYWQNYFGRGIVNTTEDFGNQGEMPSHGKLIDWLALSFIESGWDVKALQKKIVLSATYRQSSYCSDELREKDRENILLARGPALRLTSEMMRDNALVASNLLTTKVGGKSVKSYQPKGLWAMNAMKYEQSTGDDLYRRSIYTFWKRTIPNPTLQTFDQPERSECTVRRQKTNTPLQALVILNDPTYIEASRKIGEQITKSSSLSEGIKHAYMSLTGKEIMTAELELLMALQQKQYKKFKENIDKTKGWLTAGEYRIDESLDTSTVAANAIVASVIMNSDATITKR</sequence>
<evidence type="ECO:0000256" key="3">
    <source>
        <dbReference type="ARBA" id="ARBA00023004"/>
    </source>
</evidence>
<feature type="chain" id="PRO_5045973464" evidence="5">
    <location>
        <begin position="23"/>
        <end position="1080"/>
    </location>
</feature>